<reference evidence="1" key="1">
    <citation type="journal article" date="2015" name="Nature">
        <title>Complex archaea that bridge the gap between prokaryotes and eukaryotes.</title>
        <authorList>
            <person name="Spang A."/>
            <person name="Saw J.H."/>
            <person name="Jorgensen S.L."/>
            <person name="Zaremba-Niedzwiedzka K."/>
            <person name="Martijn J."/>
            <person name="Lind A.E."/>
            <person name="van Eijk R."/>
            <person name="Schleper C."/>
            <person name="Guy L."/>
            <person name="Ettema T.J."/>
        </authorList>
    </citation>
    <scope>NUCLEOTIDE SEQUENCE</scope>
</reference>
<dbReference type="EMBL" id="LAZR01041736">
    <property type="protein sequence ID" value="KKL11242.1"/>
    <property type="molecule type" value="Genomic_DNA"/>
</dbReference>
<accession>A0A0F9BBN7</accession>
<dbReference type="AlphaFoldDB" id="A0A0F9BBN7"/>
<protein>
    <submittedName>
        <fullName evidence="1">Uncharacterized protein</fullName>
    </submittedName>
</protein>
<gene>
    <name evidence="1" type="ORF">LCGC14_2547770</name>
</gene>
<sequence length="93" mass="10887">MATEITEVKLKDNVFIDLIINRTGDGSAEMIICGDSENDDGRVKMIIPIDTSRLERISNGIIGLLNEDVFYAKKRRKRIYSIFRKEFRKHQYY</sequence>
<name>A0A0F9BBN7_9ZZZZ</name>
<organism evidence="1">
    <name type="scientific">marine sediment metagenome</name>
    <dbReference type="NCBI Taxonomy" id="412755"/>
    <lineage>
        <taxon>unclassified sequences</taxon>
        <taxon>metagenomes</taxon>
        <taxon>ecological metagenomes</taxon>
    </lineage>
</organism>
<evidence type="ECO:0000313" key="1">
    <source>
        <dbReference type="EMBL" id="KKL11242.1"/>
    </source>
</evidence>
<proteinExistence type="predicted"/>
<comment type="caution">
    <text evidence="1">The sequence shown here is derived from an EMBL/GenBank/DDBJ whole genome shotgun (WGS) entry which is preliminary data.</text>
</comment>